<dbReference type="EMBL" id="BQNB010020637">
    <property type="protein sequence ID" value="GJT98028.1"/>
    <property type="molecule type" value="Genomic_DNA"/>
</dbReference>
<comment type="caution">
    <text evidence="1">The sequence shown here is derived from an EMBL/GenBank/DDBJ whole genome shotgun (WGS) entry which is preliminary data.</text>
</comment>
<keyword evidence="2" id="KW-1185">Reference proteome</keyword>
<reference evidence="1" key="1">
    <citation type="journal article" date="2022" name="Int. J. Mol. Sci.">
        <title>Draft Genome of Tanacetum Coccineum: Genomic Comparison of Closely Related Tanacetum-Family Plants.</title>
        <authorList>
            <person name="Yamashiro T."/>
            <person name="Shiraishi A."/>
            <person name="Nakayama K."/>
            <person name="Satake H."/>
        </authorList>
    </citation>
    <scope>NUCLEOTIDE SEQUENCE</scope>
</reference>
<proteinExistence type="predicted"/>
<gene>
    <name evidence="1" type="ORF">Tco_1093546</name>
</gene>
<protein>
    <submittedName>
        <fullName evidence="1">Uncharacterized protein</fullName>
    </submittedName>
</protein>
<dbReference type="Proteomes" id="UP001151760">
    <property type="component" value="Unassembled WGS sequence"/>
</dbReference>
<accession>A0ABQ5ID11</accession>
<evidence type="ECO:0000313" key="2">
    <source>
        <dbReference type="Proteomes" id="UP001151760"/>
    </source>
</evidence>
<evidence type="ECO:0000313" key="1">
    <source>
        <dbReference type="EMBL" id="GJT98028.1"/>
    </source>
</evidence>
<organism evidence="1 2">
    <name type="scientific">Tanacetum coccineum</name>
    <dbReference type="NCBI Taxonomy" id="301880"/>
    <lineage>
        <taxon>Eukaryota</taxon>
        <taxon>Viridiplantae</taxon>
        <taxon>Streptophyta</taxon>
        <taxon>Embryophyta</taxon>
        <taxon>Tracheophyta</taxon>
        <taxon>Spermatophyta</taxon>
        <taxon>Magnoliopsida</taxon>
        <taxon>eudicotyledons</taxon>
        <taxon>Gunneridae</taxon>
        <taxon>Pentapetalae</taxon>
        <taxon>asterids</taxon>
        <taxon>campanulids</taxon>
        <taxon>Asterales</taxon>
        <taxon>Asteraceae</taxon>
        <taxon>Asteroideae</taxon>
        <taxon>Anthemideae</taxon>
        <taxon>Anthemidinae</taxon>
        <taxon>Tanacetum</taxon>
    </lineage>
</organism>
<sequence>MINTPYPEKTNTPYWKYRREHAKAKANGDLIIVFAAGFDRRNSWFTCEALAGESYSAGHRSSVSAHPLSTTGTNAGAQSQAFGAACQRKNVQADRFNLKAYTAFSDWKVAIYWVVEGLEVLFLNYTVLAYFSNSMATIQLACGEQIQIAMDKDSSTIREILSLTVSENILVFLYLLMLRAAGFDVVCRNSVLYSICTNSTSSDVNVVCRNLIGSQVYIN</sequence>
<name>A0ABQ5ID11_9ASTR</name>
<reference evidence="1" key="2">
    <citation type="submission" date="2022-01" db="EMBL/GenBank/DDBJ databases">
        <authorList>
            <person name="Yamashiro T."/>
            <person name="Shiraishi A."/>
            <person name="Satake H."/>
            <person name="Nakayama K."/>
        </authorList>
    </citation>
    <scope>NUCLEOTIDE SEQUENCE</scope>
</reference>